<dbReference type="InterPro" id="IPR050789">
    <property type="entry name" value="Diverse_Enzym_Activities"/>
</dbReference>
<evidence type="ECO:0000256" key="2">
    <source>
        <dbReference type="SAM" id="MobiDB-lite"/>
    </source>
</evidence>
<proteinExistence type="predicted"/>
<dbReference type="InterPro" id="IPR001466">
    <property type="entry name" value="Beta-lactam-related"/>
</dbReference>
<gene>
    <name evidence="4" type="ORF">FYK55_04410</name>
</gene>
<feature type="domain" description="Beta-lactamase-related" evidence="3">
    <location>
        <begin position="324"/>
        <end position="655"/>
    </location>
</feature>
<evidence type="ECO:0000313" key="4">
    <source>
        <dbReference type="EMBL" id="KAA5546144.1"/>
    </source>
</evidence>
<evidence type="ECO:0000259" key="3">
    <source>
        <dbReference type="Pfam" id="PF00144"/>
    </source>
</evidence>
<dbReference type="InterPro" id="IPR012338">
    <property type="entry name" value="Beta-lactam/transpept-like"/>
</dbReference>
<accession>A0A5M6DF08</accession>
<organism evidence="4 5">
    <name type="scientific">Roseiconus nitratireducens</name>
    <dbReference type="NCBI Taxonomy" id="2605748"/>
    <lineage>
        <taxon>Bacteria</taxon>
        <taxon>Pseudomonadati</taxon>
        <taxon>Planctomycetota</taxon>
        <taxon>Planctomycetia</taxon>
        <taxon>Pirellulales</taxon>
        <taxon>Pirellulaceae</taxon>
        <taxon>Roseiconus</taxon>
    </lineage>
</organism>
<dbReference type="InterPro" id="IPR024079">
    <property type="entry name" value="MetalloPept_cat_dom_sf"/>
</dbReference>
<dbReference type="Pfam" id="PF00144">
    <property type="entry name" value="Beta-lactamase"/>
    <property type="match status" value="1"/>
</dbReference>
<sequence length="669" mass="74845">MGLRAIAPLRPLSDRVFRPGAGIGDHRSHDGAKASPSVQVTVSDTLNCPHQHLLPGPSSRRPIGNPPHPETLMNNFLRPLSHRRARWLLVLFLIVSWQGRVLPAAPAVRNVEGWTVRIDPELLADMPMAERCLKALANHLQRVTYILPDSKVEQLRDFPIWIDRHNERLGAMQYHPSEDWLRNNGHDPALAKHIHIPRAADLLDRRTWEKHPYCILHELAHAYHDQVLGFDDPEIMQLFDQAKARGGYEDVLLFDGRNVPHYALTNHKEYFAESTEAFLGVNDFYPFVRAELQKHDPRMHAHLVKLWSDPALPTESAETREQSVDQLLRDAITDGQMAGAVVMMSRKDKVIFSTAVGDAQTVPVRRPMRPDTVFDLASLTKPVATATSIMCLVDRGLVDLDAPVANYLPEFATNGKESITVKDLLLHRGGLIADNSLSDYVPDAQQAWENLCKTKPLADPGQRFIYSDVGFIVLGKLVEKVSGQPLQQFADEQIFEPLGMQETGYLPEESLRDRAATTEEVDGRWLTGKVHDPRSARMGGVAGHAGLFSTAEDLLRYGQAMCHQGQWEGTRVFSVQTYRTMVAPRDVPRGQRALGWDVESPYSSNRPQQFSQTAFGHGGFTGTVLWIDPQQDLVFVFLSNRLHPDGKGSVNRLAAKVADAILQNDSADK</sequence>
<dbReference type="Gene3D" id="3.40.710.10">
    <property type="entry name" value="DD-peptidase/beta-lactamase superfamily"/>
    <property type="match status" value="1"/>
</dbReference>
<dbReference type="SUPFAM" id="SSF56601">
    <property type="entry name" value="beta-lactamase/transpeptidase-like"/>
    <property type="match status" value="1"/>
</dbReference>
<comment type="caution">
    <text evidence="4">The sequence shown here is derived from an EMBL/GenBank/DDBJ whole genome shotgun (WGS) entry which is preliminary data.</text>
</comment>
<dbReference type="Proteomes" id="UP000324479">
    <property type="component" value="Unassembled WGS sequence"/>
</dbReference>
<dbReference type="AlphaFoldDB" id="A0A5M6DF08"/>
<evidence type="ECO:0000313" key="5">
    <source>
        <dbReference type="Proteomes" id="UP000324479"/>
    </source>
</evidence>
<keyword evidence="5" id="KW-1185">Reference proteome</keyword>
<protein>
    <submittedName>
        <fullName evidence="4">Beta-lactamase family protein</fullName>
    </submittedName>
</protein>
<reference evidence="4 5" key="1">
    <citation type="submission" date="2019-08" db="EMBL/GenBank/DDBJ databases">
        <authorList>
            <person name="Dhanesh K."/>
            <person name="Kumar G."/>
            <person name="Sasikala C."/>
            <person name="Venkata Ramana C."/>
        </authorList>
    </citation>
    <scope>NUCLEOTIDE SEQUENCE [LARGE SCALE GENOMIC DNA]</scope>
    <source>
        <strain evidence="4 5">JC645</strain>
    </source>
</reference>
<dbReference type="EMBL" id="VWOX01000002">
    <property type="protein sequence ID" value="KAA5546144.1"/>
    <property type="molecule type" value="Genomic_DNA"/>
</dbReference>
<keyword evidence="1" id="KW-0378">Hydrolase</keyword>
<dbReference type="PANTHER" id="PTHR43283">
    <property type="entry name" value="BETA-LACTAMASE-RELATED"/>
    <property type="match status" value="1"/>
</dbReference>
<dbReference type="GO" id="GO:0008237">
    <property type="term" value="F:metallopeptidase activity"/>
    <property type="evidence" value="ECO:0007669"/>
    <property type="project" value="InterPro"/>
</dbReference>
<dbReference type="PANTHER" id="PTHR43283:SF11">
    <property type="entry name" value="BETA-LACTAMASE-RELATED DOMAIN-CONTAINING PROTEIN"/>
    <property type="match status" value="1"/>
</dbReference>
<name>A0A5M6DF08_9BACT</name>
<evidence type="ECO:0000256" key="1">
    <source>
        <dbReference type="ARBA" id="ARBA00022801"/>
    </source>
</evidence>
<feature type="region of interest" description="Disordered" evidence="2">
    <location>
        <begin position="18"/>
        <end position="37"/>
    </location>
</feature>
<dbReference type="Gene3D" id="3.40.390.10">
    <property type="entry name" value="Collagenase (Catalytic Domain)"/>
    <property type="match status" value="1"/>
</dbReference>
<dbReference type="SUPFAM" id="SSF55486">
    <property type="entry name" value="Metalloproteases ('zincins'), catalytic domain"/>
    <property type="match status" value="1"/>
</dbReference>